<sequence length="403" mass="42636">MQLNSVLGSRGDLARLVRSRGFVIALVAVVVLAVAGTTAGYAALGKSVTLSVDGQERTVTVFGGTVGDVLESESIDVGERDRVVPSVDESVEDGTKVDVRYARPLELTVDGESQTRWVLATNVDAALTELGVDDAATVSVSRSASIDREGLALELVTPKTLTVVVGLDDPVQERVAATTVADVLEQMGVEVSETDAVDPALDSTVTDGQTITVVRWTAQEATVEGQRVPYDTVEVNDATLEKGEREIEQEGRDGAADVTYRVVFRNGSTVERTELSREVTTAPVTERIRVGTKEPEPEPSTSSGSSGSSGSSAPAGGSNFESGSTDWDRLAQCESGGNWAINTGNGYYGGLQFNLQTWRAYGGSGYPHENSRSEQIRIATKVRDDRGGYGAWPGCASKLGLPR</sequence>
<dbReference type="Proteomes" id="UP001239215">
    <property type="component" value="Unassembled WGS sequence"/>
</dbReference>
<dbReference type="InterPro" id="IPR011098">
    <property type="entry name" value="G5_dom"/>
</dbReference>
<feature type="compositionally biased region" description="Low complexity" evidence="4">
    <location>
        <begin position="299"/>
        <end position="318"/>
    </location>
</feature>
<dbReference type="Pfam" id="PF06737">
    <property type="entry name" value="Transglycosylas"/>
    <property type="match status" value="1"/>
</dbReference>
<keyword evidence="5" id="KW-0472">Membrane</keyword>
<evidence type="ECO:0000259" key="6">
    <source>
        <dbReference type="PROSITE" id="PS51109"/>
    </source>
</evidence>
<evidence type="ECO:0000313" key="8">
    <source>
        <dbReference type="Proteomes" id="UP001239215"/>
    </source>
</evidence>
<evidence type="ECO:0000256" key="5">
    <source>
        <dbReference type="SAM" id="Phobius"/>
    </source>
</evidence>
<accession>A0AAJ1X3F6</accession>
<keyword evidence="3" id="KW-0378">Hydrolase</keyword>
<proteinExistence type="inferred from homology"/>
<evidence type="ECO:0000256" key="3">
    <source>
        <dbReference type="ARBA" id="ARBA00022801"/>
    </source>
</evidence>
<dbReference type="SUPFAM" id="SSF53955">
    <property type="entry name" value="Lysozyme-like"/>
    <property type="match status" value="1"/>
</dbReference>
<gene>
    <name evidence="7" type="ORF">QE405_004090</name>
</gene>
<dbReference type="Pfam" id="PF03990">
    <property type="entry name" value="DUF348"/>
    <property type="match status" value="3"/>
</dbReference>
<feature type="region of interest" description="Disordered" evidence="4">
    <location>
        <begin position="272"/>
        <end position="328"/>
    </location>
</feature>
<dbReference type="GO" id="GO:0016787">
    <property type="term" value="F:hydrolase activity"/>
    <property type="evidence" value="ECO:0007669"/>
    <property type="project" value="UniProtKB-KW"/>
</dbReference>
<keyword evidence="5" id="KW-1133">Transmembrane helix</keyword>
<dbReference type="SMART" id="SM01208">
    <property type="entry name" value="G5"/>
    <property type="match status" value="1"/>
</dbReference>
<protein>
    <submittedName>
        <fullName evidence="7">Uncharacterized protein YabE (DUF348 family)</fullName>
    </submittedName>
</protein>
<dbReference type="AlphaFoldDB" id="A0AAJ1X3F6"/>
<comment type="caution">
    <text evidence="7">The sequence shown here is derived from an EMBL/GenBank/DDBJ whole genome shotgun (WGS) entry which is preliminary data.</text>
</comment>
<dbReference type="CDD" id="cd13925">
    <property type="entry name" value="RPF"/>
    <property type="match status" value="1"/>
</dbReference>
<dbReference type="InterPro" id="IPR007137">
    <property type="entry name" value="DUF348"/>
</dbReference>
<evidence type="ECO:0000313" key="7">
    <source>
        <dbReference type="EMBL" id="MDQ1106806.1"/>
    </source>
</evidence>
<evidence type="ECO:0000256" key="1">
    <source>
        <dbReference type="ARBA" id="ARBA00010830"/>
    </source>
</evidence>
<name>A0AAJ1X3F6_9ACTN</name>
<dbReference type="PROSITE" id="PS51109">
    <property type="entry name" value="G5"/>
    <property type="match status" value="1"/>
</dbReference>
<dbReference type="InterPro" id="IPR023346">
    <property type="entry name" value="Lysozyme-like_dom_sf"/>
</dbReference>
<dbReference type="Gene3D" id="1.10.530.10">
    <property type="match status" value="1"/>
</dbReference>
<reference evidence="7" key="1">
    <citation type="submission" date="2023-07" db="EMBL/GenBank/DDBJ databases">
        <title>Functional and genomic diversity of the sorghum phyllosphere microbiome.</title>
        <authorList>
            <person name="Shade A."/>
        </authorList>
    </citation>
    <scope>NUCLEOTIDE SEQUENCE</scope>
    <source>
        <strain evidence="7">SORGH_AS_1067</strain>
    </source>
</reference>
<feature type="domain" description="G5" evidence="6">
    <location>
        <begin position="213"/>
        <end position="294"/>
    </location>
</feature>
<dbReference type="Pfam" id="PF07501">
    <property type="entry name" value="G5"/>
    <property type="match status" value="1"/>
</dbReference>
<feature type="compositionally biased region" description="Basic and acidic residues" evidence="4">
    <location>
        <begin position="286"/>
        <end position="296"/>
    </location>
</feature>
<keyword evidence="2" id="KW-0732">Signal</keyword>
<keyword evidence="5" id="KW-0812">Transmembrane</keyword>
<comment type="similarity">
    <text evidence="1">Belongs to the transglycosylase family. Rpf subfamily.</text>
</comment>
<dbReference type="EMBL" id="JAUTAN010000001">
    <property type="protein sequence ID" value="MDQ1106806.1"/>
    <property type="molecule type" value="Genomic_DNA"/>
</dbReference>
<dbReference type="InterPro" id="IPR010618">
    <property type="entry name" value="RPF"/>
</dbReference>
<feature type="transmembrane region" description="Helical" evidence="5">
    <location>
        <begin position="21"/>
        <end position="44"/>
    </location>
</feature>
<dbReference type="Gene3D" id="2.20.230.10">
    <property type="entry name" value="Resuscitation-promoting factor rpfb"/>
    <property type="match status" value="1"/>
</dbReference>
<evidence type="ECO:0000256" key="4">
    <source>
        <dbReference type="SAM" id="MobiDB-lite"/>
    </source>
</evidence>
<organism evidence="7 8">
    <name type="scientific">Nocardioides zeae</name>
    <dbReference type="NCBI Taxonomy" id="1457234"/>
    <lineage>
        <taxon>Bacteria</taxon>
        <taxon>Bacillati</taxon>
        <taxon>Actinomycetota</taxon>
        <taxon>Actinomycetes</taxon>
        <taxon>Propionibacteriales</taxon>
        <taxon>Nocardioidaceae</taxon>
        <taxon>Nocardioides</taxon>
    </lineage>
</organism>
<evidence type="ECO:0000256" key="2">
    <source>
        <dbReference type="ARBA" id="ARBA00022729"/>
    </source>
</evidence>